<comment type="caution">
    <text evidence="1">The sequence shown here is derived from an EMBL/GenBank/DDBJ whole genome shotgun (WGS) entry which is preliminary data.</text>
</comment>
<accession>A0ABT4KDZ0</accession>
<name>A0ABT4KDZ0_9HYPH</name>
<dbReference type="RefSeq" id="WP_269275662.1">
    <property type="nucleotide sequence ID" value="NZ_JAPVOI010000003.1"/>
</dbReference>
<protein>
    <submittedName>
        <fullName evidence="1">ABC transporter substrate-binding protein</fullName>
    </submittedName>
</protein>
<dbReference type="Proteomes" id="UP001079430">
    <property type="component" value="Unassembled WGS sequence"/>
</dbReference>
<dbReference type="InterPro" id="IPR028082">
    <property type="entry name" value="Peripla_BP_I"/>
</dbReference>
<evidence type="ECO:0000313" key="2">
    <source>
        <dbReference type="Proteomes" id="UP001079430"/>
    </source>
</evidence>
<dbReference type="EMBL" id="JAPVOI010000003">
    <property type="protein sequence ID" value="MCZ4089217.1"/>
    <property type="molecule type" value="Genomic_DNA"/>
</dbReference>
<organism evidence="1 2">
    <name type="scientific">Sinorhizobium psoraleae</name>
    <dbReference type="NCBI Taxonomy" id="520838"/>
    <lineage>
        <taxon>Bacteria</taxon>
        <taxon>Pseudomonadati</taxon>
        <taxon>Pseudomonadota</taxon>
        <taxon>Alphaproteobacteria</taxon>
        <taxon>Hyphomicrobiales</taxon>
        <taxon>Rhizobiaceae</taxon>
        <taxon>Sinorhizobium/Ensifer group</taxon>
        <taxon>Sinorhizobium</taxon>
    </lineage>
</organism>
<evidence type="ECO:0000313" key="1">
    <source>
        <dbReference type="EMBL" id="MCZ4089217.1"/>
    </source>
</evidence>
<keyword evidence="2" id="KW-1185">Reference proteome</keyword>
<sequence>MPVNAVPSAKRAALRLPWATLATMMIGLLAGCQGATKEVLDVEPPKAGQVRRAAMQAPKPQETIGVGPTRIGLVTALMATTGASERERDVRDGALLALDELGGGELALAIENTDGSPQQLRDAAQRLASQDVKLVAVSATDAPIGVVREGFGAKGAPILALRNNALERPAGTFSFVSDRIDSAVEGASYAAASGRTRLVVLSSADLTATESQRLASGLASYNIKPLVMTAAGADPFSGDANTKAGIKDVDSVLLVGAGDADVGALSRLRAGGYLKPDAIILGSSGWSSAAYKRPELAGSHLCLFGPENGSRMTASFRQRYERPADVDAAYGFDVVALAAGLARTQNENGINEQTMKSPAGFLGAAAAFRFDKDGSVRRTCAIHQVAGGSLKLVDPAPRSF</sequence>
<dbReference type="Gene3D" id="3.40.50.2300">
    <property type="match status" value="2"/>
</dbReference>
<proteinExistence type="predicted"/>
<reference evidence="1" key="1">
    <citation type="submission" date="2022-10" db="EMBL/GenBank/DDBJ databases">
        <title>Whole genome sequencing of three plant growth promoting bacteria isolated from Vachellia tortilis subsp. raddiana in Morocco.</title>
        <authorList>
            <person name="Hnini M."/>
            <person name="Zouagui R."/>
            <person name="Zouagui H."/>
            <person name="Chemao Elfihri M.-W."/>
            <person name="Ibrahimi A."/>
            <person name="Sbabou L."/>
            <person name="Aurag J."/>
        </authorList>
    </citation>
    <scope>NUCLEOTIDE SEQUENCE</scope>
    <source>
        <strain evidence="1">LMR678</strain>
    </source>
</reference>
<dbReference type="SUPFAM" id="SSF53822">
    <property type="entry name" value="Periplasmic binding protein-like I"/>
    <property type="match status" value="1"/>
</dbReference>
<gene>
    <name evidence="1" type="ORF">O3W52_03815</name>
</gene>